<gene>
    <name evidence="3" type="ORF">QBC34DRAFT_308779</name>
</gene>
<protein>
    <submittedName>
        <fullName evidence="3">Glycosyltransferase</fullName>
    </submittedName>
</protein>
<proteinExistence type="predicted"/>
<dbReference type="SUPFAM" id="SSF53756">
    <property type="entry name" value="UDP-Glycosyltransferase/glycogen phosphorylase"/>
    <property type="match status" value="1"/>
</dbReference>
<dbReference type="EMBL" id="MU865976">
    <property type="protein sequence ID" value="KAK4444494.1"/>
    <property type="molecule type" value="Genomic_DNA"/>
</dbReference>
<keyword evidence="2" id="KW-0808">Transferase</keyword>
<evidence type="ECO:0000256" key="1">
    <source>
        <dbReference type="ARBA" id="ARBA00022676"/>
    </source>
</evidence>
<accession>A0AAV9G8P6</accession>
<dbReference type="Gene3D" id="3.40.50.2000">
    <property type="entry name" value="Glycogen Phosphorylase B"/>
    <property type="match status" value="1"/>
</dbReference>
<evidence type="ECO:0000256" key="2">
    <source>
        <dbReference type="ARBA" id="ARBA00022679"/>
    </source>
</evidence>
<dbReference type="PANTHER" id="PTHR12526">
    <property type="entry name" value="GLYCOSYLTRANSFERASE"/>
    <property type="match status" value="1"/>
</dbReference>
<dbReference type="Proteomes" id="UP001321760">
    <property type="component" value="Unassembled WGS sequence"/>
</dbReference>
<keyword evidence="4" id="KW-1185">Reference proteome</keyword>
<organism evidence="3 4">
    <name type="scientific">Podospora aff. communis PSN243</name>
    <dbReference type="NCBI Taxonomy" id="3040156"/>
    <lineage>
        <taxon>Eukaryota</taxon>
        <taxon>Fungi</taxon>
        <taxon>Dikarya</taxon>
        <taxon>Ascomycota</taxon>
        <taxon>Pezizomycotina</taxon>
        <taxon>Sordariomycetes</taxon>
        <taxon>Sordariomycetidae</taxon>
        <taxon>Sordariales</taxon>
        <taxon>Podosporaceae</taxon>
        <taxon>Podospora</taxon>
    </lineage>
</organism>
<evidence type="ECO:0000313" key="4">
    <source>
        <dbReference type="Proteomes" id="UP001321760"/>
    </source>
</evidence>
<keyword evidence="1" id="KW-0328">Glycosyltransferase</keyword>
<comment type="caution">
    <text evidence="3">The sequence shown here is derived from an EMBL/GenBank/DDBJ whole genome shotgun (WGS) entry which is preliminary data.</text>
</comment>
<dbReference type="PANTHER" id="PTHR12526:SF510">
    <property type="entry name" value="D-INOSITOL 3-PHOSPHATE GLYCOSYLTRANSFERASE"/>
    <property type="match status" value="1"/>
</dbReference>
<evidence type="ECO:0000313" key="3">
    <source>
        <dbReference type="EMBL" id="KAK4444494.1"/>
    </source>
</evidence>
<dbReference type="GO" id="GO:0016757">
    <property type="term" value="F:glycosyltransferase activity"/>
    <property type="evidence" value="ECO:0007669"/>
    <property type="project" value="UniProtKB-KW"/>
</dbReference>
<dbReference type="AlphaFoldDB" id="A0AAV9G8P6"/>
<dbReference type="Pfam" id="PF13692">
    <property type="entry name" value="Glyco_trans_1_4"/>
    <property type="match status" value="1"/>
</dbReference>
<name>A0AAV9G8P6_9PEZI</name>
<feature type="non-terminal residue" evidence="3">
    <location>
        <position position="1"/>
    </location>
</feature>
<reference evidence="3" key="2">
    <citation type="submission" date="2023-05" db="EMBL/GenBank/DDBJ databases">
        <authorList>
            <consortium name="Lawrence Berkeley National Laboratory"/>
            <person name="Steindorff A."/>
            <person name="Hensen N."/>
            <person name="Bonometti L."/>
            <person name="Westerberg I."/>
            <person name="Brannstrom I.O."/>
            <person name="Guillou S."/>
            <person name="Cros-Aarteil S."/>
            <person name="Calhoun S."/>
            <person name="Haridas S."/>
            <person name="Kuo A."/>
            <person name="Mondo S."/>
            <person name="Pangilinan J."/>
            <person name="Riley R."/>
            <person name="Labutti K."/>
            <person name="Andreopoulos B."/>
            <person name="Lipzen A."/>
            <person name="Chen C."/>
            <person name="Yanf M."/>
            <person name="Daum C."/>
            <person name="Ng V."/>
            <person name="Clum A."/>
            <person name="Ohm R."/>
            <person name="Martin F."/>
            <person name="Silar P."/>
            <person name="Natvig D."/>
            <person name="Lalanne C."/>
            <person name="Gautier V."/>
            <person name="Ament-Velasquez S.L."/>
            <person name="Kruys A."/>
            <person name="Hutchinson M.I."/>
            <person name="Powell A.J."/>
            <person name="Barry K."/>
            <person name="Miller A.N."/>
            <person name="Grigoriev I.V."/>
            <person name="Debuchy R."/>
            <person name="Gladieux P."/>
            <person name="Thoren M.H."/>
            <person name="Johannesson H."/>
        </authorList>
    </citation>
    <scope>NUCLEOTIDE SEQUENCE</scope>
    <source>
        <strain evidence="3">PSN243</strain>
    </source>
</reference>
<sequence>KMRVLLVQTAHGLSPSSGGYKANYCFLVQLAKSGHECAQICYAFESEINRVVAEVEKTGKDAQVKRERVYVTDRLNRLQPFDVTLFYNADGILNIALDRRVFILVWPTTVFFPGIIEFLEEGDVHGVSPAMRTLINLFSHHISRFETTHVVFNDALTMKIAANHPLRPSLKRIGIIHTAEQLPFGPFSQGILGHCMSPKMEVGMLHDLDGIWAVSKSIQDYSKKYGNLDTKFLVHSPLTYLDSNRQMPRVRHNVNKVAVGMVNPCPHKGMDILVALAKELPHIKFVTWASWGSRDEHLEILNSIPNIEVMPTTRNTDEIWDTIKILIAPSVWHEAWGIIVTEAQLRGIPVVASDAGGLPEAKIGLPYVIPVNMVTGKRHPNGYYVVPEQDITEWKKVVEGLMTCPDEYAKVASMTAEVSAKWLRSLDPLAHEKWLLSMMDDDLSAEDVGF</sequence>
<reference evidence="3" key="1">
    <citation type="journal article" date="2023" name="Mol. Phylogenet. Evol.">
        <title>Genome-scale phylogeny and comparative genomics of the fungal order Sordariales.</title>
        <authorList>
            <person name="Hensen N."/>
            <person name="Bonometti L."/>
            <person name="Westerberg I."/>
            <person name="Brannstrom I.O."/>
            <person name="Guillou S."/>
            <person name="Cros-Aarteil S."/>
            <person name="Calhoun S."/>
            <person name="Haridas S."/>
            <person name="Kuo A."/>
            <person name="Mondo S."/>
            <person name="Pangilinan J."/>
            <person name="Riley R."/>
            <person name="LaButti K."/>
            <person name="Andreopoulos B."/>
            <person name="Lipzen A."/>
            <person name="Chen C."/>
            <person name="Yan M."/>
            <person name="Daum C."/>
            <person name="Ng V."/>
            <person name="Clum A."/>
            <person name="Steindorff A."/>
            <person name="Ohm R.A."/>
            <person name="Martin F."/>
            <person name="Silar P."/>
            <person name="Natvig D.O."/>
            <person name="Lalanne C."/>
            <person name="Gautier V."/>
            <person name="Ament-Velasquez S.L."/>
            <person name="Kruys A."/>
            <person name="Hutchinson M.I."/>
            <person name="Powell A.J."/>
            <person name="Barry K."/>
            <person name="Miller A.N."/>
            <person name="Grigoriev I.V."/>
            <person name="Debuchy R."/>
            <person name="Gladieux P."/>
            <person name="Hiltunen Thoren M."/>
            <person name="Johannesson H."/>
        </authorList>
    </citation>
    <scope>NUCLEOTIDE SEQUENCE</scope>
    <source>
        <strain evidence="3">PSN243</strain>
    </source>
</reference>